<reference evidence="3" key="1">
    <citation type="journal article" date="2019" name="Int. J. Syst. Evol. Microbiol.">
        <title>The Global Catalogue of Microorganisms (GCM) 10K type strain sequencing project: providing services to taxonomists for standard genome sequencing and annotation.</title>
        <authorList>
            <consortium name="The Broad Institute Genomics Platform"/>
            <consortium name="The Broad Institute Genome Sequencing Center for Infectious Disease"/>
            <person name="Wu L."/>
            <person name="Ma J."/>
        </authorList>
    </citation>
    <scope>NUCLEOTIDE SEQUENCE [LARGE SCALE GENOMIC DNA]</scope>
    <source>
        <strain evidence="3">JCM 16540</strain>
    </source>
</reference>
<evidence type="ECO:0000256" key="1">
    <source>
        <dbReference type="SAM" id="MobiDB-lite"/>
    </source>
</evidence>
<keyword evidence="3" id="KW-1185">Reference proteome</keyword>
<dbReference type="SUPFAM" id="SSF53254">
    <property type="entry name" value="Phosphoglycerate mutase-like"/>
    <property type="match status" value="1"/>
</dbReference>
<name>A0ABP6XQ13_9ACTN</name>
<evidence type="ECO:0000313" key="2">
    <source>
        <dbReference type="EMBL" id="GAA3570412.1"/>
    </source>
</evidence>
<dbReference type="Pfam" id="PF00300">
    <property type="entry name" value="His_Phos_1"/>
    <property type="match status" value="1"/>
</dbReference>
<feature type="region of interest" description="Disordered" evidence="1">
    <location>
        <begin position="93"/>
        <end position="113"/>
    </location>
</feature>
<evidence type="ECO:0008006" key="4">
    <source>
        <dbReference type="Google" id="ProtNLM"/>
    </source>
</evidence>
<dbReference type="PANTHER" id="PTHR47623:SF1">
    <property type="entry name" value="OS09G0287300 PROTEIN"/>
    <property type="match status" value="1"/>
</dbReference>
<dbReference type="Gene3D" id="3.40.50.1240">
    <property type="entry name" value="Phosphoglycerate mutase-like"/>
    <property type="match status" value="1"/>
</dbReference>
<sequence length="304" mass="31170">MATSVVRSGPTLVRPRPVTVTVAQVTWTAPPLGPGVPGEAVPGLAVPGEAVPGDAVAGEAEPLGEGLAEEVLSTVALGVGSSVARGFALPGDEQAASSSAPRAAGRSPARRTVARPRVMVRTLGCGPMTMDPGAGVPPLRRLVLLRHAKSSRELDLPDVERPLSGRGRRDAAAAGHRLAALVGRPDLVICSTAVRTRQTWAQACEAEPEVLGTAPVRFEAAVYEAWSDTLLDLLRELPAAVGTVVLVGHGPGVPDLAERLNRTSGDGPLGKFRTSAIASFAVVSGWDELGPGSAVLTAFEVPRG</sequence>
<accession>A0ABP6XQ13</accession>
<dbReference type="PANTHER" id="PTHR47623">
    <property type="entry name" value="OS09G0287300 PROTEIN"/>
    <property type="match status" value="1"/>
</dbReference>
<dbReference type="InterPro" id="IPR029033">
    <property type="entry name" value="His_PPase_superfam"/>
</dbReference>
<organism evidence="2 3">
    <name type="scientific">Microlunatus spumicola</name>
    <dbReference type="NCBI Taxonomy" id="81499"/>
    <lineage>
        <taxon>Bacteria</taxon>
        <taxon>Bacillati</taxon>
        <taxon>Actinomycetota</taxon>
        <taxon>Actinomycetes</taxon>
        <taxon>Propionibacteriales</taxon>
        <taxon>Propionibacteriaceae</taxon>
        <taxon>Microlunatus</taxon>
    </lineage>
</organism>
<evidence type="ECO:0000313" key="3">
    <source>
        <dbReference type="Proteomes" id="UP001500767"/>
    </source>
</evidence>
<dbReference type="EMBL" id="BAAAYR010000004">
    <property type="protein sequence ID" value="GAA3570412.1"/>
    <property type="molecule type" value="Genomic_DNA"/>
</dbReference>
<feature type="compositionally biased region" description="Low complexity" evidence="1">
    <location>
        <begin position="95"/>
        <end position="107"/>
    </location>
</feature>
<dbReference type="CDD" id="cd07067">
    <property type="entry name" value="HP_PGM_like"/>
    <property type="match status" value="1"/>
</dbReference>
<gene>
    <name evidence="2" type="ORF">GCM10022197_28550</name>
</gene>
<dbReference type="SMART" id="SM00855">
    <property type="entry name" value="PGAM"/>
    <property type="match status" value="1"/>
</dbReference>
<proteinExistence type="predicted"/>
<dbReference type="Proteomes" id="UP001500767">
    <property type="component" value="Unassembled WGS sequence"/>
</dbReference>
<comment type="caution">
    <text evidence="2">The sequence shown here is derived from an EMBL/GenBank/DDBJ whole genome shotgun (WGS) entry which is preliminary data.</text>
</comment>
<protein>
    <recommendedName>
        <fullName evidence="4">Phosphohistidine phosphatase</fullName>
    </recommendedName>
</protein>
<dbReference type="InterPro" id="IPR013078">
    <property type="entry name" value="His_Pase_superF_clade-1"/>
</dbReference>